<name>A0A160DEA0_9CAUD</name>
<dbReference type="EMBL" id="KU998243">
    <property type="protein sequence ID" value="ANA86131.1"/>
    <property type="molecule type" value="Genomic_DNA"/>
</dbReference>
<organism evidence="2 3">
    <name type="scientific">Gordonia phage Kvothe</name>
    <dbReference type="NCBI Taxonomy" id="1838071"/>
    <lineage>
        <taxon>Viruses</taxon>
        <taxon>Duplodnaviria</taxon>
        <taxon>Heunggongvirae</taxon>
        <taxon>Uroviricota</taxon>
        <taxon>Caudoviricetes</taxon>
        <taxon>Demosthenesvirus</taxon>
        <taxon>Demosthenesvirus katyusha</taxon>
    </lineage>
</organism>
<evidence type="ECO:0000256" key="1">
    <source>
        <dbReference type="SAM" id="MobiDB-lite"/>
    </source>
</evidence>
<dbReference type="KEGG" id="vg:28801545"/>
<dbReference type="OrthoDB" id="12252at10239"/>
<evidence type="ECO:0000313" key="2">
    <source>
        <dbReference type="EMBL" id="ANA86131.1"/>
    </source>
</evidence>
<gene>
    <name evidence="2" type="primary">69</name>
    <name evidence="2" type="ORF">PBI_KVOTHE_69</name>
</gene>
<sequence>MTQRVEIFPTPAHKVEVGKLKYTFECSQPGCQWLTYHRSEEAAVNEKTRHDQQTCPYEVPASRQGGKNLTARMWDEMDRLYLKFYELKKSGKRDDAEFHYLKGQLNGMAFAILELSKPHFLDIREVAEWAEKRRTWNDPEHAEYRQPTPAVDRVPLPPHLTKRVAAKKAAPVKSSTPASNPKTGKFKALKESDINAIKKMHGNFPKETIMSILKISSDQYDHEAAKLDGS</sequence>
<proteinExistence type="predicted"/>
<reference evidence="2 3" key="1">
    <citation type="submission" date="2016-03" db="EMBL/GenBank/DDBJ databases">
        <authorList>
            <person name="Rimple P."/>
            <person name="Montgomery M.T."/>
            <person name="Guerrero C.A."/>
            <person name="Mavrich T.N."/>
            <person name="Pope W.H."/>
            <person name="Garlena R.A."/>
            <person name="Russell D.A."/>
            <person name="Jacobs-Sera D."/>
            <person name="Hendrix R.W."/>
            <person name="Hatfull G.F."/>
        </authorList>
    </citation>
    <scope>NUCLEOTIDE SEQUENCE [LARGE SCALE GENOMIC DNA]</scope>
</reference>
<feature type="region of interest" description="Disordered" evidence="1">
    <location>
        <begin position="165"/>
        <end position="185"/>
    </location>
</feature>
<feature type="compositionally biased region" description="Low complexity" evidence="1">
    <location>
        <begin position="167"/>
        <end position="178"/>
    </location>
</feature>
<protein>
    <submittedName>
        <fullName evidence="2">Uncharacterized protein</fullName>
    </submittedName>
</protein>
<dbReference type="GeneID" id="28801545"/>
<dbReference type="RefSeq" id="YP_009274197.1">
    <property type="nucleotide sequence ID" value="NC_030914.1"/>
</dbReference>
<dbReference type="Proteomes" id="UP000202166">
    <property type="component" value="Segment"/>
</dbReference>
<evidence type="ECO:0000313" key="3">
    <source>
        <dbReference type="Proteomes" id="UP000202166"/>
    </source>
</evidence>
<accession>A0A160DEA0</accession>